<keyword evidence="5 6" id="KW-0472">Membrane</keyword>
<dbReference type="EMBL" id="CP066167">
    <property type="protein sequence ID" value="QQD20026.1"/>
    <property type="molecule type" value="Genomic_DNA"/>
</dbReference>
<dbReference type="GO" id="GO:0005886">
    <property type="term" value="C:plasma membrane"/>
    <property type="evidence" value="ECO:0007669"/>
    <property type="project" value="UniProtKB-SubCell"/>
</dbReference>
<name>A0A7T4R406_9GAMM</name>
<dbReference type="Proteomes" id="UP000596063">
    <property type="component" value="Chromosome"/>
</dbReference>
<reference evidence="7 8" key="1">
    <citation type="submission" date="2020-12" db="EMBL/GenBank/DDBJ databases">
        <authorList>
            <person name="Shan Y."/>
        </authorList>
    </citation>
    <scope>NUCLEOTIDE SEQUENCE [LARGE SCALE GENOMIC DNA]</scope>
    <source>
        <strain evidence="8">csc3.9</strain>
    </source>
</reference>
<feature type="transmembrane region" description="Helical" evidence="6">
    <location>
        <begin position="34"/>
        <end position="60"/>
    </location>
</feature>
<dbReference type="AlphaFoldDB" id="A0A7T4R406"/>
<keyword evidence="4 6" id="KW-1133">Transmembrane helix</keyword>
<feature type="transmembrane region" description="Helical" evidence="6">
    <location>
        <begin position="72"/>
        <end position="94"/>
    </location>
</feature>
<evidence type="ECO:0000313" key="7">
    <source>
        <dbReference type="EMBL" id="QQD20026.1"/>
    </source>
</evidence>
<keyword evidence="8" id="KW-1185">Reference proteome</keyword>
<evidence type="ECO:0000313" key="8">
    <source>
        <dbReference type="Proteomes" id="UP000596063"/>
    </source>
</evidence>
<dbReference type="Pfam" id="PF01925">
    <property type="entry name" value="TauE"/>
    <property type="match status" value="1"/>
</dbReference>
<protein>
    <recommendedName>
        <fullName evidence="6">Probable membrane transporter protein</fullName>
    </recommendedName>
</protein>
<sequence length="254" mass="26578">MPPLLEQPLLLLLSLAANVLSAMAGGGAGLLQLPALIFLGLPLSMALATHKIATVALGLGATLKHAREGHTAWGFSLLMLAAGLPGVVVGANTILSVPPALAEVSLGVLTIGLGVYSYFKKQLGQQYQPCHRDLQGYLLGALGLFALGVLNGSLTSGTGLFVTVWLITWFGYDFKRATAYTMILVGLFWNGTGALALALQTEVKWSWLPALLLGSLLGGYAGAYLAIKYSNPLIKRVFEVVTVAAGVALIVQHI</sequence>
<keyword evidence="3 6" id="KW-0812">Transmembrane</keyword>
<feature type="transmembrane region" description="Helical" evidence="6">
    <location>
        <begin position="139"/>
        <end position="167"/>
    </location>
</feature>
<gene>
    <name evidence="7" type="ORF">I6N98_01710</name>
</gene>
<evidence type="ECO:0000256" key="4">
    <source>
        <dbReference type="ARBA" id="ARBA00022989"/>
    </source>
</evidence>
<evidence type="ECO:0000256" key="6">
    <source>
        <dbReference type="RuleBase" id="RU363041"/>
    </source>
</evidence>
<dbReference type="KEGG" id="snan:I6N98_01710"/>
<feature type="transmembrane region" description="Helical" evidence="6">
    <location>
        <begin position="100"/>
        <end position="119"/>
    </location>
</feature>
<evidence type="ECO:0000256" key="1">
    <source>
        <dbReference type="ARBA" id="ARBA00004141"/>
    </source>
</evidence>
<organism evidence="7 8">
    <name type="scientific">Spongiibacter nanhainus</name>
    <dbReference type="NCBI Taxonomy" id="2794344"/>
    <lineage>
        <taxon>Bacteria</taxon>
        <taxon>Pseudomonadati</taxon>
        <taxon>Pseudomonadota</taxon>
        <taxon>Gammaproteobacteria</taxon>
        <taxon>Cellvibrionales</taxon>
        <taxon>Spongiibacteraceae</taxon>
        <taxon>Spongiibacter</taxon>
    </lineage>
</organism>
<dbReference type="InterPro" id="IPR002781">
    <property type="entry name" value="TM_pro_TauE-like"/>
</dbReference>
<feature type="transmembrane region" description="Helical" evidence="6">
    <location>
        <begin position="179"/>
        <end position="199"/>
    </location>
</feature>
<feature type="transmembrane region" description="Helical" evidence="6">
    <location>
        <begin position="206"/>
        <end position="227"/>
    </location>
</feature>
<dbReference type="PANTHER" id="PTHR43701:SF2">
    <property type="entry name" value="MEMBRANE TRANSPORTER PROTEIN YJNA-RELATED"/>
    <property type="match status" value="1"/>
</dbReference>
<comment type="subcellular location">
    <subcellularLocation>
        <location evidence="6">Cell membrane</location>
        <topology evidence="6">Multi-pass membrane protein</topology>
    </subcellularLocation>
    <subcellularLocation>
        <location evidence="1">Membrane</location>
        <topology evidence="1">Multi-pass membrane protein</topology>
    </subcellularLocation>
</comment>
<keyword evidence="6" id="KW-1003">Cell membrane</keyword>
<evidence type="ECO:0000256" key="2">
    <source>
        <dbReference type="ARBA" id="ARBA00009142"/>
    </source>
</evidence>
<dbReference type="PANTHER" id="PTHR43701">
    <property type="entry name" value="MEMBRANE TRANSPORTER PROTEIN MJ0441-RELATED"/>
    <property type="match status" value="1"/>
</dbReference>
<evidence type="ECO:0000256" key="5">
    <source>
        <dbReference type="ARBA" id="ARBA00023136"/>
    </source>
</evidence>
<comment type="similarity">
    <text evidence="2 6">Belongs to the 4-toluene sulfonate uptake permease (TSUP) (TC 2.A.102) family.</text>
</comment>
<evidence type="ECO:0000256" key="3">
    <source>
        <dbReference type="ARBA" id="ARBA00022692"/>
    </source>
</evidence>
<proteinExistence type="inferred from homology"/>
<dbReference type="InterPro" id="IPR051598">
    <property type="entry name" value="TSUP/Inactive_protease-like"/>
</dbReference>
<accession>A0A7T4R406</accession>